<protein>
    <recommendedName>
        <fullName evidence="3">Cysteine-rich PDZ-binding protein</fullName>
    </recommendedName>
    <alternativeName>
        <fullName evidence="8">Cysteine-rich interactor of PDZ three</fullName>
    </alternativeName>
</protein>
<dbReference type="PANTHER" id="PTHR11805:SF1">
    <property type="entry name" value="CYSTEINE-RICH PDZ-BINDING PROTEIN"/>
    <property type="match status" value="1"/>
</dbReference>
<dbReference type="STRING" id="1745343.A0A2J6PW59"/>
<sequence>MVCAKCAKLSKSTTLATPGVKKKSEMYYGSPAGSSKTSDKTKTSATLGNNGIGKASHYSGSKLLSKAARNPYASYSSSCTTCKTKVDQGRTYCQKCAYKANACAMCGKANSKSTAAAPVIAGQKFTLK</sequence>
<dbReference type="GO" id="GO:0005681">
    <property type="term" value="C:spliceosomal complex"/>
    <property type="evidence" value="ECO:0007669"/>
    <property type="project" value="UniProtKB-KW"/>
</dbReference>
<dbReference type="Pfam" id="PF10235">
    <property type="entry name" value="Cript"/>
    <property type="match status" value="1"/>
</dbReference>
<evidence type="ECO:0000256" key="4">
    <source>
        <dbReference type="ARBA" id="ARBA00022490"/>
    </source>
</evidence>
<keyword evidence="6" id="KW-0747">Spliceosome</keyword>
<dbReference type="InterPro" id="IPR019367">
    <property type="entry name" value="PDZ-binding_CRIPT"/>
</dbReference>
<evidence type="ECO:0000256" key="5">
    <source>
        <dbReference type="ARBA" id="ARBA00022664"/>
    </source>
</evidence>
<evidence type="ECO:0000256" key="2">
    <source>
        <dbReference type="ARBA" id="ARBA00009021"/>
    </source>
</evidence>
<dbReference type="OrthoDB" id="147332at2759"/>
<dbReference type="Proteomes" id="UP000235672">
    <property type="component" value="Unassembled WGS sequence"/>
</dbReference>
<dbReference type="GO" id="GO:0008380">
    <property type="term" value="P:RNA splicing"/>
    <property type="evidence" value="ECO:0007669"/>
    <property type="project" value="UniProtKB-KW"/>
</dbReference>
<dbReference type="AlphaFoldDB" id="A0A2J6PW59"/>
<comment type="similarity">
    <text evidence="2">Belongs to the CRIPT family.</text>
</comment>
<keyword evidence="4" id="KW-0963">Cytoplasm</keyword>
<gene>
    <name evidence="10" type="ORF">NA56DRAFT_577405</name>
</gene>
<feature type="region of interest" description="Disordered" evidence="9">
    <location>
        <begin position="24"/>
        <end position="48"/>
    </location>
</feature>
<keyword evidence="11" id="KW-1185">Reference proteome</keyword>
<name>A0A2J6PW59_9HELO</name>
<evidence type="ECO:0000313" key="11">
    <source>
        <dbReference type="Proteomes" id="UP000235672"/>
    </source>
</evidence>
<evidence type="ECO:0000256" key="7">
    <source>
        <dbReference type="ARBA" id="ARBA00023187"/>
    </source>
</evidence>
<dbReference type="GO" id="GO:0031122">
    <property type="term" value="P:cytoplasmic microtubule organization"/>
    <property type="evidence" value="ECO:0007669"/>
    <property type="project" value="TreeGrafter"/>
</dbReference>
<accession>A0A2J6PW59</accession>
<dbReference type="GO" id="GO:0006397">
    <property type="term" value="P:mRNA processing"/>
    <property type="evidence" value="ECO:0007669"/>
    <property type="project" value="UniProtKB-KW"/>
</dbReference>
<evidence type="ECO:0000256" key="9">
    <source>
        <dbReference type="SAM" id="MobiDB-lite"/>
    </source>
</evidence>
<proteinExistence type="inferred from homology"/>
<organism evidence="10 11">
    <name type="scientific">Hyaloscypha hepaticicola</name>
    <dbReference type="NCBI Taxonomy" id="2082293"/>
    <lineage>
        <taxon>Eukaryota</taxon>
        <taxon>Fungi</taxon>
        <taxon>Dikarya</taxon>
        <taxon>Ascomycota</taxon>
        <taxon>Pezizomycotina</taxon>
        <taxon>Leotiomycetes</taxon>
        <taxon>Helotiales</taxon>
        <taxon>Hyaloscyphaceae</taxon>
        <taxon>Hyaloscypha</taxon>
    </lineage>
</organism>
<dbReference type="GO" id="GO:0005737">
    <property type="term" value="C:cytoplasm"/>
    <property type="evidence" value="ECO:0007669"/>
    <property type="project" value="UniProtKB-SubCell"/>
</dbReference>
<evidence type="ECO:0000256" key="6">
    <source>
        <dbReference type="ARBA" id="ARBA00022728"/>
    </source>
</evidence>
<evidence type="ECO:0000256" key="8">
    <source>
        <dbReference type="ARBA" id="ARBA00032518"/>
    </source>
</evidence>
<dbReference type="GO" id="GO:0008017">
    <property type="term" value="F:microtubule binding"/>
    <property type="evidence" value="ECO:0007669"/>
    <property type="project" value="TreeGrafter"/>
</dbReference>
<keyword evidence="7" id="KW-0508">mRNA splicing</keyword>
<dbReference type="PANTHER" id="PTHR11805">
    <property type="entry name" value="CYSTEINE-RICH PDZ-BINDING PROTEIN"/>
    <property type="match status" value="1"/>
</dbReference>
<reference evidence="10 11" key="1">
    <citation type="submission" date="2016-05" db="EMBL/GenBank/DDBJ databases">
        <title>A degradative enzymes factory behind the ericoid mycorrhizal symbiosis.</title>
        <authorList>
            <consortium name="DOE Joint Genome Institute"/>
            <person name="Martino E."/>
            <person name="Morin E."/>
            <person name="Grelet G."/>
            <person name="Kuo A."/>
            <person name="Kohler A."/>
            <person name="Daghino S."/>
            <person name="Barry K."/>
            <person name="Choi C."/>
            <person name="Cichocki N."/>
            <person name="Clum A."/>
            <person name="Copeland A."/>
            <person name="Hainaut M."/>
            <person name="Haridas S."/>
            <person name="Labutti K."/>
            <person name="Lindquist E."/>
            <person name="Lipzen A."/>
            <person name="Khouja H.-R."/>
            <person name="Murat C."/>
            <person name="Ohm R."/>
            <person name="Olson A."/>
            <person name="Spatafora J."/>
            <person name="Veneault-Fourrey C."/>
            <person name="Henrissat B."/>
            <person name="Grigoriev I."/>
            <person name="Martin F."/>
            <person name="Perotto S."/>
        </authorList>
    </citation>
    <scope>NUCLEOTIDE SEQUENCE [LARGE SCALE GENOMIC DNA]</scope>
    <source>
        <strain evidence="10 11">UAMH 7357</strain>
    </source>
</reference>
<keyword evidence="5" id="KW-0507">mRNA processing</keyword>
<dbReference type="EMBL" id="KZ613495">
    <property type="protein sequence ID" value="PMD18272.1"/>
    <property type="molecule type" value="Genomic_DNA"/>
</dbReference>
<comment type="subcellular location">
    <subcellularLocation>
        <location evidence="1">Cytoplasm</location>
    </subcellularLocation>
</comment>
<evidence type="ECO:0000313" key="10">
    <source>
        <dbReference type="EMBL" id="PMD18272.1"/>
    </source>
</evidence>
<evidence type="ECO:0000256" key="1">
    <source>
        <dbReference type="ARBA" id="ARBA00004496"/>
    </source>
</evidence>
<evidence type="ECO:0000256" key="3">
    <source>
        <dbReference type="ARBA" id="ARBA00018615"/>
    </source>
</evidence>